<feature type="transmembrane region" description="Helical" evidence="1">
    <location>
        <begin position="62"/>
        <end position="80"/>
    </location>
</feature>
<protein>
    <submittedName>
        <fullName evidence="2">Uncharacterized protein</fullName>
    </submittedName>
</protein>
<evidence type="ECO:0000313" key="3">
    <source>
        <dbReference type="Proteomes" id="UP001154114"/>
    </source>
</evidence>
<evidence type="ECO:0000313" key="2">
    <source>
        <dbReference type="EMBL" id="CAH0586787.1"/>
    </source>
</evidence>
<organism evidence="2 3">
    <name type="scientific">Chrysodeixis includens</name>
    <name type="common">Soybean looper</name>
    <name type="synonym">Pseudoplusia includens</name>
    <dbReference type="NCBI Taxonomy" id="689277"/>
    <lineage>
        <taxon>Eukaryota</taxon>
        <taxon>Metazoa</taxon>
        <taxon>Ecdysozoa</taxon>
        <taxon>Arthropoda</taxon>
        <taxon>Hexapoda</taxon>
        <taxon>Insecta</taxon>
        <taxon>Pterygota</taxon>
        <taxon>Neoptera</taxon>
        <taxon>Endopterygota</taxon>
        <taxon>Lepidoptera</taxon>
        <taxon>Glossata</taxon>
        <taxon>Ditrysia</taxon>
        <taxon>Noctuoidea</taxon>
        <taxon>Noctuidae</taxon>
        <taxon>Plusiinae</taxon>
        <taxon>Chrysodeixis</taxon>
    </lineage>
</organism>
<dbReference type="AlphaFoldDB" id="A0A9P0FSW4"/>
<gene>
    <name evidence="2" type="ORF">CINC_LOCUS3294</name>
</gene>
<accession>A0A9P0FSW4</accession>
<keyword evidence="3" id="KW-1185">Reference proteome</keyword>
<reference evidence="2" key="1">
    <citation type="submission" date="2021-12" db="EMBL/GenBank/DDBJ databases">
        <authorList>
            <person name="King R."/>
        </authorList>
    </citation>
    <scope>NUCLEOTIDE SEQUENCE</scope>
</reference>
<dbReference type="Proteomes" id="UP001154114">
    <property type="component" value="Chromosome 15"/>
</dbReference>
<keyword evidence="1" id="KW-1133">Transmembrane helix</keyword>
<sequence>MYMLFAVRWQHDEQPSGGAALPRILHVHHIAAPHFTIPTTRMFLVPSRTVINTYIRIFNTRIVFISWTFHFIVSVTWFIYFGDRVFRLVAVNVLVGLSEHLLHVDGELGPDDLREGQQSAGDVHGVVNVSVP</sequence>
<proteinExistence type="predicted"/>
<keyword evidence="1" id="KW-0812">Transmembrane</keyword>
<name>A0A9P0FSW4_CHRIL</name>
<evidence type="ECO:0000256" key="1">
    <source>
        <dbReference type="SAM" id="Phobius"/>
    </source>
</evidence>
<dbReference type="OrthoDB" id="10598603at2759"/>
<keyword evidence="1" id="KW-0472">Membrane</keyword>
<dbReference type="EMBL" id="LR824018">
    <property type="protein sequence ID" value="CAH0586787.1"/>
    <property type="molecule type" value="Genomic_DNA"/>
</dbReference>